<keyword evidence="3" id="KW-1185">Reference proteome</keyword>
<evidence type="ECO:0000256" key="1">
    <source>
        <dbReference type="SAM" id="MobiDB-lite"/>
    </source>
</evidence>
<reference evidence="2" key="1">
    <citation type="submission" date="2025-08" db="UniProtKB">
        <authorList>
            <consortium name="Ensembl"/>
        </authorList>
    </citation>
    <scope>IDENTIFICATION</scope>
</reference>
<dbReference type="InterPro" id="IPR034754">
    <property type="entry name" value="GEMIN8"/>
</dbReference>
<dbReference type="FunCoup" id="A0A672L5T4">
    <property type="interactions" value="1222"/>
</dbReference>
<dbReference type="Proteomes" id="UP000472262">
    <property type="component" value="Unassembled WGS sequence"/>
</dbReference>
<organism evidence="2 3">
    <name type="scientific">Sinocyclocheilus grahami</name>
    <name type="common">Dianchi golden-line fish</name>
    <name type="synonym">Barbus grahami</name>
    <dbReference type="NCBI Taxonomy" id="75366"/>
    <lineage>
        <taxon>Eukaryota</taxon>
        <taxon>Metazoa</taxon>
        <taxon>Chordata</taxon>
        <taxon>Craniata</taxon>
        <taxon>Vertebrata</taxon>
        <taxon>Euteleostomi</taxon>
        <taxon>Actinopterygii</taxon>
        <taxon>Neopterygii</taxon>
        <taxon>Teleostei</taxon>
        <taxon>Ostariophysi</taxon>
        <taxon>Cypriniformes</taxon>
        <taxon>Cyprinidae</taxon>
        <taxon>Cyprininae</taxon>
        <taxon>Sinocyclocheilus</taxon>
    </lineage>
</organism>
<dbReference type="PANTHER" id="PTHR16238">
    <property type="entry name" value="GEM-ASSOCIATED PROTEIN 8"/>
    <property type="match status" value="1"/>
</dbReference>
<feature type="compositionally biased region" description="Basic and acidic residues" evidence="1">
    <location>
        <begin position="71"/>
        <end position="92"/>
    </location>
</feature>
<protein>
    <submittedName>
        <fullName evidence="2">Gem (nuclear organelle) associated protein 8</fullName>
    </submittedName>
</protein>
<feature type="compositionally biased region" description="Acidic residues" evidence="1">
    <location>
        <begin position="93"/>
        <end position="105"/>
    </location>
</feature>
<dbReference type="Pfam" id="PF15348">
    <property type="entry name" value="GEMIN8"/>
    <property type="match status" value="1"/>
</dbReference>
<proteinExistence type="predicted"/>
<feature type="region of interest" description="Disordered" evidence="1">
    <location>
        <begin position="71"/>
        <end position="105"/>
    </location>
</feature>
<dbReference type="GO" id="GO:0000387">
    <property type="term" value="P:spliceosomal snRNP assembly"/>
    <property type="evidence" value="ECO:0007669"/>
    <property type="project" value="InterPro"/>
</dbReference>
<reference evidence="2" key="2">
    <citation type="submission" date="2025-09" db="UniProtKB">
        <authorList>
            <consortium name="Ensembl"/>
        </authorList>
    </citation>
    <scope>IDENTIFICATION</scope>
</reference>
<accession>A0A672L5T4</accession>
<evidence type="ECO:0000313" key="3">
    <source>
        <dbReference type="Proteomes" id="UP000472262"/>
    </source>
</evidence>
<sequence>LDNFGDGEVWYAHPVYARYWQHYQQAMSWHQRHKRAYRKALEVGYFQALYSMYPSAVQRYSDWHADESWRNAPRDRTTGREEERENEATDSDREMEEESSDESQIECDVSNMDISEELRQYFAQTERHRQELSNCKNLHFLGFHSILGPPYSLYYCCYYRDTFSFSVAETVFGLT</sequence>
<dbReference type="Ensembl" id="ENSSGRT00000020349.1">
    <property type="protein sequence ID" value="ENSSGRP00000018838.1"/>
    <property type="gene ID" value="ENSSGRG00000011421.1"/>
</dbReference>
<dbReference type="GO" id="GO:0032797">
    <property type="term" value="C:SMN complex"/>
    <property type="evidence" value="ECO:0007669"/>
    <property type="project" value="InterPro"/>
</dbReference>
<dbReference type="OMA" id="ESWRNAP"/>
<dbReference type="PANTHER" id="PTHR16238:SF7">
    <property type="entry name" value="GEM-ASSOCIATED PROTEIN 8"/>
    <property type="match status" value="1"/>
</dbReference>
<dbReference type="InParanoid" id="A0A672L5T4"/>
<dbReference type="AlphaFoldDB" id="A0A672L5T4"/>
<name>A0A672L5T4_SINGR</name>
<evidence type="ECO:0000313" key="2">
    <source>
        <dbReference type="Ensembl" id="ENSSGRP00000018838.1"/>
    </source>
</evidence>